<dbReference type="PANTHER" id="PTHR43215">
    <property type="entry name" value="RADIAL SPOKE HEAD 1 HOMOLOG"/>
    <property type="match status" value="1"/>
</dbReference>
<evidence type="ECO:0000313" key="4">
    <source>
        <dbReference type="Proteomes" id="UP001430356"/>
    </source>
</evidence>
<feature type="transmembrane region" description="Helical" evidence="2">
    <location>
        <begin position="419"/>
        <end position="438"/>
    </location>
</feature>
<protein>
    <submittedName>
        <fullName evidence="3">MORN repeat</fullName>
    </submittedName>
</protein>
<dbReference type="Gene3D" id="2.20.110.10">
    <property type="entry name" value="Histone H3 K4-specific methyltransferase SET7/9 N-terminal domain"/>
    <property type="match status" value="1"/>
</dbReference>
<accession>A0AAW0EYD1</accession>
<feature type="transmembrane region" description="Helical" evidence="2">
    <location>
        <begin position="596"/>
        <end position="617"/>
    </location>
</feature>
<feature type="transmembrane region" description="Helical" evidence="2">
    <location>
        <begin position="458"/>
        <end position="479"/>
    </location>
</feature>
<dbReference type="SUPFAM" id="SSF82185">
    <property type="entry name" value="Histone H3 K4-specific methyltransferase SET7/9 N-terminal domain"/>
    <property type="match status" value="1"/>
</dbReference>
<dbReference type="InterPro" id="IPR003409">
    <property type="entry name" value="MORN"/>
</dbReference>
<dbReference type="EMBL" id="JAECZO010000141">
    <property type="protein sequence ID" value="KAK7198289.1"/>
    <property type="molecule type" value="Genomic_DNA"/>
</dbReference>
<dbReference type="SMART" id="SM00698">
    <property type="entry name" value="MORN"/>
    <property type="match status" value="2"/>
</dbReference>
<proteinExistence type="predicted"/>
<feature type="transmembrane region" description="Helical" evidence="2">
    <location>
        <begin position="560"/>
        <end position="581"/>
    </location>
</feature>
<evidence type="ECO:0000313" key="3">
    <source>
        <dbReference type="EMBL" id="KAK7198289.1"/>
    </source>
</evidence>
<feature type="transmembrane region" description="Helical" evidence="2">
    <location>
        <begin position="311"/>
        <end position="332"/>
    </location>
</feature>
<reference evidence="3 4" key="1">
    <citation type="journal article" date="2021" name="MBio">
        <title>A New Model Trypanosomatid, Novymonas esmeraldas: Genomic Perception of Its 'Candidatus Pandoraea novymonadis' Endosymbiont.</title>
        <authorList>
            <person name="Zakharova A."/>
            <person name="Saura A."/>
            <person name="Butenko A."/>
            <person name="Podesvova L."/>
            <person name="Warmusova S."/>
            <person name="Kostygov A.Y."/>
            <person name="Nenarokova A."/>
            <person name="Lukes J."/>
            <person name="Opperdoes F.R."/>
            <person name="Yurchenko V."/>
        </authorList>
    </citation>
    <scope>NUCLEOTIDE SEQUENCE [LARGE SCALE GENOMIC DNA]</scope>
    <source>
        <strain evidence="3 4">E262AT.01</strain>
    </source>
</reference>
<feature type="transmembrane region" description="Helical" evidence="2">
    <location>
        <begin position="344"/>
        <end position="367"/>
    </location>
</feature>
<evidence type="ECO:0000256" key="1">
    <source>
        <dbReference type="ARBA" id="ARBA00022737"/>
    </source>
</evidence>
<comment type="caution">
    <text evidence="3">The sequence shown here is derived from an EMBL/GenBank/DDBJ whole genome shotgun (WGS) entry which is preliminary data.</text>
</comment>
<feature type="transmembrane region" description="Helical" evidence="2">
    <location>
        <begin position="262"/>
        <end position="281"/>
    </location>
</feature>
<dbReference type="PANTHER" id="PTHR43215:SF14">
    <property type="entry name" value="RADIAL SPOKE HEAD 1 HOMOLOG"/>
    <property type="match status" value="1"/>
</dbReference>
<name>A0AAW0EYD1_9TRYP</name>
<keyword evidence="4" id="KW-1185">Reference proteome</keyword>
<dbReference type="AlphaFoldDB" id="A0AAW0EYD1"/>
<organism evidence="3 4">
    <name type="scientific">Novymonas esmeraldas</name>
    <dbReference type="NCBI Taxonomy" id="1808958"/>
    <lineage>
        <taxon>Eukaryota</taxon>
        <taxon>Discoba</taxon>
        <taxon>Euglenozoa</taxon>
        <taxon>Kinetoplastea</taxon>
        <taxon>Metakinetoplastina</taxon>
        <taxon>Trypanosomatida</taxon>
        <taxon>Trypanosomatidae</taxon>
        <taxon>Novymonas</taxon>
    </lineage>
</organism>
<keyword evidence="2" id="KW-0812">Transmembrane</keyword>
<dbReference type="Pfam" id="PF02493">
    <property type="entry name" value="MORN"/>
    <property type="match status" value="2"/>
</dbReference>
<dbReference type="Proteomes" id="UP001430356">
    <property type="component" value="Unassembled WGS sequence"/>
</dbReference>
<keyword evidence="2" id="KW-0472">Membrane</keyword>
<sequence length="700" mass="76772">MANEPAAFDDGATNFRGGRLSQDLTGVADVSRRTGVGYLHYANGVVYEGEWLNGERHGLGVCFYPSGNIFVGQFRAGLMDGEGTMFFATGECFSGEFRRSTIYKGVYSSRGREICGTWRDGRRVAEMPNKAPEMLQRARAALFSTIVEQVHEYLRGAAANPTCLELPTSPDGAALRPPLDILSSGADAQDVLTTAAPRLSPAPVLDVANQSFASIRLRAASSVADGDAKDSAHGGAAQYGSADAVFACAAPAPNEVFSSGRFVHRCFVFLFPFLSLPWVPLAPLRITSLREEREFVVSGAALRSDFDAPSFILYAVAVAMLFQVTSIVLVACRVPLGRVQDGRLTLPDMVVPCVLWLVVALVAASYTSFFRHPHGLERVDRRLTPRLSAFAASLVDAKASVCIFTYDDDGRGKVMNRHYRYRWLLFGVLVGAMLSLSAPATRGGYGHDMFGADGFTQAAALLAFFATFLFATTLTFLVLKITDMQREIRAKLHVLTDLAFLDRRCLMNPSKHAHAAFDLDDSFDARNLFSGFPGWYSVRSLILYASACANHGARTTAMGVFWFALICAFVVGLGDTLYAVGTPLDRTDQRYSTAHSYAFIVFVAWGPLLQRYLYVCVSTRRALQRHLYIMDIAGLYHRVRLNDSEASDIIQQCRRLSEMHDAAPEMFSVALYTFVVMLTVLLHAAAMAAICYQLGNAIYY</sequence>
<evidence type="ECO:0000256" key="2">
    <source>
        <dbReference type="SAM" id="Phobius"/>
    </source>
</evidence>
<gene>
    <name evidence="3" type="ORF">NESM_000786400</name>
</gene>
<keyword evidence="2" id="KW-1133">Transmembrane helix</keyword>
<feature type="transmembrane region" description="Helical" evidence="2">
    <location>
        <begin position="669"/>
        <end position="695"/>
    </location>
</feature>
<keyword evidence="1" id="KW-0677">Repeat</keyword>